<dbReference type="InterPro" id="IPR056670">
    <property type="entry name" value="DUF7768"/>
</dbReference>
<gene>
    <name evidence="2" type="ORF">MM415A02362_0012</name>
</gene>
<dbReference type="Pfam" id="PF24963">
    <property type="entry name" value="DUF7768"/>
    <property type="match status" value="1"/>
</dbReference>
<evidence type="ECO:0000313" key="2">
    <source>
        <dbReference type="EMBL" id="QJA73454.1"/>
    </source>
</evidence>
<dbReference type="Gene3D" id="3.40.50.10400">
    <property type="entry name" value="Hypothetical protein PA1492"/>
    <property type="match status" value="1"/>
</dbReference>
<accession>A0A6M3JTX8</accession>
<organism evidence="2">
    <name type="scientific">viral metagenome</name>
    <dbReference type="NCBI Taxonomy" id="1070528"/>
    <lineage>
        <taxon>unclassified sequences</taxon>
        <taxon>metagenomes</taxon>
        <taxon>organismal metagenomes</taxon>
    </lineage>
</organism>
<sequence length="115" mass="13335">MKRVYVAGPYSADNVLDVLNNIRDGQRAGLEVLLAGFAPFVPWLDFHFQLMLRDGEKLSVQDYYDYSMAWLEASDAVYVYRLRSDSKGVRVEIERALELAIPVYYSFSDLVEWEK</sequence>
<feature type="domain" description="DUF7768" evidence="1">
    <location>
        <begin position="2"/>
        <end position="105"/>
    </location>
</feature>
<dbReference type="EMBL" id="MT142028">
    <property type="protein sequence ID" value="QJA73454.1"/>
    <property type="molecule type" value="Genomic_DNA"/>
</dbReference>
<evidence type="ECO:0000259" key="1">
    <source>
        <dbReference type="Pfam" id="PF24963"/>
    </source>
</evidence>
<reference evidence="2" key="1">
    <citation type="submission" date="2020-03" db="EMBL/GenBank/DDBJ databases">
        <title>The deep terrestrial virosphere.</title>
        <authorList>
            <person name="Holmfeldt K."/>
            <person name="Nilsson E."/>
            <person name="Simone D."/>
            <person name="Lopez-Fernandez M."/>
            <person name="Wu X."/>
            <person name="de Brujin I."/>
            <person name="Lundin D."/>
            <person name="Andersson A."/>
            <person name="Bertilsson S."/>
            <person name="Dopson M."/>
        </authorList>
    </citation>
    <scope>NUCLEOTIDE SEQUENCE</scope>
    <source>
        <strain evidence="2">MM415A02362</strain>
    </source>
</reference>
<name>A0A6M3JTX8_9ZZZZ</name>
<proteinExistence type="predicted"/>
<protein>
    <recommendedName>
        <fullName evidence="1">DUF7768 domain-containing protein</fullName>
    </recommendedName>
</protein>
<dbReference type="AlphaFoldDB" id="A0A6M3JTX8"/>
<dbReference type="SUPFAM" id="SSF52309">
    <property type="entry name" value="N-(deoxy)ribosyltransferase-like"/>
    <property type="match status" value="1"/>
</dbReference>